<reference evidence="3" key="1">
    <citation type="submission" date="2016-11" db="EMBL/GenBank/DDBJ databases">
        <authorList>
            <person name="Varghese N."/>
            <person name="Submissions S."/>
        </authorList>
    </citation>
    <scope>NUCLEOTIDE SEQUENCE [LARGE SCALE GENOMIC DNA]</scope>
    <source>
        <strain evidence="3">DSM 11792</strain>
    </source>
</reference>
<sequence>MSSRENLVGRELCRFTYLVERGKIRELVLAIGDDNPLYTDPEYARARGYRDIIAPPTFGTCIDLWGGMDFTTLCSKLQLNPVKVLHGEQEYRYFKEICPGDRIEAVCRLSRIIDKGKMYLFILETEYFNQEGELVLSSRHTIIERK</sequence>
<dbReference type="OrthoDB" id="160199at2"/>
<evidence type="ECO:0000313" key="3">
    <source>
        <dbReference type="Proteomes" id="UP000184196"/>
    </source>
</evidence>
<dbReference type="InterPro" id="IPR039569">
    <property type="entry name" value="FAS1-like_DH_region"/>
</dbReference>
<dbReference type="InterPro" id="IPR016709">
    <property type="entry name" value="HadA-like"/>
</dbReference>
<dbReference type="EMBL" id="FQUW01000038">
    <property type="protein sequence ID" value="SHF54802.1"/>
    <property type="molecule type" value="Genomic_DNA"/>
</dbReference>
<dbReference type="Gene3D" id="3.10.129.10">
    <property type="entry name" value="Hotdog Thioesterase"/>
    <property type="match status" value="1"/>
</dbReference>
<proteinExistence type="predicted"/>
<feature type="domain" description="FAS1-like dehydratase" evidence="1">
    <location>
        <begin position="7"/>
        <end position="136"/>
    </location>
</feature>
<dbReference type="InterPro" id="IPR029069">
    <property type="entry name" value="HotDog_dom_sf"/>
</dbReference>
<gene>
    <name evidence="2" type="ORF">SAMN02745218_02554</name>
</gene>
<dbReference type="Proteomes" id="UP000184196">
    <property type="component" value="Unassembled WGS sequence"/>
</dbReference>
<dbReference type="AlphaFoldDB" id="A0A1M5CK62"/>
<dbReference type="PIRSF" id="PIRSF018072">
    <property type="entry name" value="UCP018072"/>
    <property type="match status" value="1"/>
</dbReference>
<dbReference type="SUPFAM" id="SSF54637">
    <property type="entry name" value="Thioesterase/thiol ester dehydrase-isomerase"/>
    <property type="match status" value="1"/>
</dbReference>
<organism evidence="2 3">
    <name type="scientific">Desulfofundulus australicus DSM 11792</name>
    <dbReference type="NCBI Taxonomy" id="1121425"/>
    <lineage>
        <taxon>Bacteria</taxon>
        <taxon>Bacillati</taxon>
        <taxon>Bacillota</taxon>
        <taxon>Clostridia</taxon>
        <taxon>Eubacteriales</taxon>
        <taxon>Peptococcaceae</taxon>
        <taxon>Desulfofundulus</taxon>
    </lineage>
</organism>
<dbReference type="CDD" id="cd03441">
    <property type="entry name" value="R_hydratase_like"/>
    <property type="match status" value="1"/>
</dbReference>
<name>A0A1M5CK62_9FIRM</name>
<evidence type="ECO:0000259" key="1">
    <source>
        <dbReference type="Pfam" id="PF13452"/>
    </source>
</evidence>
<dbReference type="Pfam" id="PF13452">
    <property type="entry name" value="FAS1_DH_region"/>
    <property type="match status" value="1"/>
</dbReference>
<keyword evidence="3" id="KW-1185">Reference proteome</keyword>
<dbReference type="RefSeq" id="WP_027355996.1">
    <property type="nucleotide sequence ID" value="NZ_FQUW01000038.1"/>
</dbReference>
<accession>A0A1M5CK62</accession>
<evidence type="ECO:0000313" key="2">
    <source>
        <dbReference type="EMBL" id="SHF54802.1"/>
    </source>
</evidence>
<protein>
    <submittedName>
        <fullName evidence="2">N-terminal half of MaoC dehydratase</fullName>
    </submittedName>
</protein>